<dbReference type="PANTHER" id="PTHR33406:SF11">
    <property type="entry name" value="MEMBRANE PROTEIN SCO6666-RELATED"/>
    <property type="match status" value="1"/>
</dbReference>
<feature type="transmembrane region" description="Helical" evidence="7">
    <location>
        <begin position="514"/>
        <end position="531"/>
    </location>
</feature>
<keyword evidence="4 7" id="KW-0812">Transmembrane</keyword>
<evidence type="ECO:0000256" key="3">
    <source>
        <dbReference type="ARBA" id="ARBA00022475"/>
    </source>
</evidence>
<dbReference type="Pfam" id="PF03176">
    <property type="entry name" value="MMPL"/>
    <property type="match status" value="2"/>
</dbReference>
<evidence type="ECO:0000256" key="7">
    <source>
        <dbReference type="SAM" id="Phobius"/>
    </source>
</evidence>
<dbReference type="AlphaFoldDB" id="A0A2X0KKG6"/>
<feature type="transmembrane region" description="Helical" evidence="7">
    <location>
        <begin position="651"/>
        <end position="674"/>
    </location>
</feature>
<feature type="transmembrane region" description="Helical" evidence="7">
    <location>
        <begin position="12"/>
        <end position="35"/>
    </location>
</feature>
<evidence type="ECO:0000256" key="6">
    <source>
        <dbReference type="ARBA" id="ARBA00023136"/>
    </source>
</evidence>
<comment type="caution">
    <text evidence="9">The sequence shown here is derived from an EMBL/GenBank/DDBJ whole genome shotgun (WGS) entry which is preliminary data.</text>
</comment>
<keyword evidence="3" id="KW-1003">Cell membrane</keyword>
<dbReference type="InterPro" id="IPR000731">
    <property type="entry name" value="SSD"/>
</dbReference>
<feature type="transmembrane region" description="Helical" evidence="7">
    <location>
        <begin position="181"/>
        <end position="214"/>
    </location>
</feature>
<evidence type="ECO:0000313" key="9">
    <source>
        <dbReference type="EMBL" id="RAG87190.1"/>
    </source>
</evidence>
<evidence type="ECO:0000256" key="5">
    <source>
        <dbReference type="ARBA" id="ARBA00022989"/>
    </source>
</evidence>
<comment type="similarity">
    <text evidence="2">Belongs to the resistance-nodulation-cell division (RND) (TC 2.A.6) family. MmpL subfamily.</text>
</comment>
<name>A0A2X0KKG6_9ACTN</name>
<feature type="transmembrane region" description="Helical" evidence="7">
    <location>
        <begin position="368"/>
        <end position="388"/>
    </location>
</feature>
<feature type="transmembrane region" description="Helical" evidence="7">
    <location>
        <begin position="582"/>
        <end position="605"/>
    </location>
</feature>
<reference evidence="9 10" key="1">
    <citation type="submission" date="2018-06" db="EMBL/GenBank/DDBJ databases">
        <title>Streptacidiphilus pinicola sp. nov., isolated from pine grove soil.</title>
        <authorList>
            <person name="Roh S.G."/>
            <person name="Park S."/>
            <person name="Kim M.-K."/>
            <person name="Yun B.-R."/>
            <person name="Park J."/>
            <person name="Kim M.J."/>
            <person name="Kim Y.S."/>
            <person name="Kim S.B."/>
        </authorList>
    </citation>
    <scope>NUCLEOTIDE SEQUENCE [LARGE SCALE GENOMIC DNA]</scope>
    <source>
        <strain evidence="9 10">MMS16-CNU450</strain>
    </source>
</reference>
<feature type="transmembrane region" description="Helical" evidence="7">
    <location>
        <begin position="278"/>
        <end position="296"/>
    </location>
</feature>
<dbReference type="InterPro" id="IPR004869">
    <property type="entry name" value="MMPL_dom"/>
</dbReference>
<sequence length="710" mass="75025">MLGRWGRLVIPLRWPILIAALLCAVLGALGAAGGLEKLISGGFSDPGSDSARVAHRVSVEFNGDEPDLLALYSSATATVDDPSFRERLLPALDALRGRAGIAEVADYYDAHDPALVSRDRHATYAVIRLAAADPVGKARELSALRPELAVPGLRTRLGGQVAIDATADAMTMADVARGEKIALVLAVPLLVVIFGGLVAAGMPVLVGGIAVVGALAVTRWLAAVTLVSVFAVNTITLLGLGMAIDYSLLFVGRFREELRSGWGPRGAIARTMSSAGRTVLLSGLTVTLALASMLVFPEVFLRSMALGGAAAVVVAMLAALTVLPAALAVLGHRINALRVPLPRRSYRRRMAARGGWERLGGSVMRRPWRYVVASLVALTVLTLPFLHVRFGGADERVLPAASQARVVPEAIAADFPRAVDAPVQLLVEGAGPGRVREVVDPVRALPDVLGVQVVARHGADTLLAVGYPGARTGRQAYGVVRAVRRLSEPGGVRVLVGGAPAEDVDRLAGLGRRLPWMLAILVGVTLVPLFAAFRSVLLPLKAVAMNLISIGASFGVMVWVFQDGHLSRLLGFTPTGVIEPTIPILVFAVLFGLATDYEIFLLSRVREAWEETRDTVSSVALGLERTGRIITTAALLLVVVVAGFAAGDIVFVKLIGVGMITAIVVDVTLVRALLVPATMRLLGRWNWWAPGRVRGRPGGDGRPRRCGQWC</sequence>
<dbReference type="OrthoDB" id="7051771at2"/>
<evidence type="ECO:0000259" key="8">
    <source>
        <dbReference type="PROSITE" id="PS50156"/>
    </source>
</evidence>
<comment type="subcellular location">
    <subcellularLocation>
        <location evidence="1">Cell membrane</location>
        <topology evidence="1">Multi-pass membrane protein</topology>
    </subcellularLocation>
</comment>
<dbReference type="PANTHER" id="PTHR33406">
    <property type="entry name" value="MEMBRANE PROTEIN MJ1562-RELATED"/>
    <property type="match status" value="1"/>
</dbReference>
<keyword evidence="10" id="KW-1185">Reference proteome</keyword>
<dbReference type="PROSITE" id="PS50156">
    <property type="entry name" value="SSD"/>
    <property type="match status" value="1"/>
</dbReference>
<dbReference type="EMBL" id="QKYN01000010">
    <property type="protein sequence ID" value="RAG87190.1"/>
    <property type="molecule type" value="Genomic_DNA"/>
</dbReference>
<dbReference type="Gene3D" id="1.20.1640.10">
    <property type="entry name" value="Multidrug efflux transporter AcrB transmembrane domain"/>
    <property type="match status" value="2"/>
</dbReference>
<organism evidence="9 10">
    <name type="scientific">Streptacidiphilus pinicola</name>
    <dbReference type="NCBI Taxonomy" id="2219663"/>
    <lineage>
        <taxon>Bacteria</taxon>
        <taxon>Bacillati</taxon>
        <taxon>Actinomycetota</taxon>
        <taxon>Actinomycetes</taxon>
        <taxon>Kitasatosporales</taxon>
        <taxon>Streptomycetaceae</taxon>
        <taxon>Streptacidiphilus</taxon>
    </lineage>
</organism>
<dbReference type="SUPFAM" id="SSF82866">
    <property type="entry name" value="Multidrug efflux transporter AcrB transmembrane domain"/>
    <property type="match status" value="2"/>
</dbReference>
<dbReference type="GO" id="GO:0005886">
    <property type="term" value="C:plasma membrane"/>
    <property type="evidence" value="ECO:0007669"/>
    <property type="project" value="UniProtKB-SubCell"/>
</dbReference>
<evidence type="ECO:0000256" key="4">
    <source>
        <dbReference type="ARBA" id="ARBA00022692"/>
    </source>
</evidence>
<protein>
    <submittedName>
        <fullName evidence="9">MMPL family transporter</fullName>
    </submittedName>
</protein>
<accession>A0A2X0KKG6</accession>
<evidence type="ECO:0000313" key="10">
    <source>
        <dbReference type="Proteomes" id="UP000248889"/>
    </source>
</evidence>
<dbReference type="InterPro" id="IPR050545">
    <property type="entry name" value="Mycobact_MmpL"/>
</dbReference>
<feature type="domain" description="SSD" evidence="8">
    <location>
        <begin position="204"/>
        <end position="329"/>
    </location>
</feature>
<evidence type="ECO:0000256" key="2">
    <source>
        <dbReference type="ARBA" id="ARBA00010157"/>
    </source>
</evidence>
<keyword evidence="6 7" id="KW-0472">Membrane</keyword>
<feature type="transmembrane region" description="Helical" evidence="7">
    <location>
        <begin position="626"/>
        <end position="645"/>
    </location>
</feature>
<evidence type="ECO:0000256" key="1">
    <source>
        <dbReference type="ARBA" id="ARBA00004651"/>
    </source>
</evidence>
<feature type="transmembrane region" description="Helical" evidence="7">
    <location>
        <begin position="308"/>
        <end position="330"/>
    </location>
</feature>
<gene>
    <name evidence="9" type="ORF">DN069_02625</name>
</gene>
<dbReference type="Proteomes" id="UP000248889">
    <property type="component" value="Unassembled WGS sequence"/>
</dbReference>
<feature type="transmembrane region" description="Helical" evidence="7">
    <location>
        <begin position="543"/>
        <end position="562"/>
    </location>
</feature>
<keyword evidence="5 7" id="KW-1133">Transmembrane helix</keyword>
<feature type="transmembrane region" description="Helical" evidence="7">
    <location>
        <begin position="220"/>
        <end position="249"/>
    </location>
</feature>
<proteinExistence type="inferred from homology"/>